<protein>
    <recommendedName>
        <fullName evidence="5">Ribulose-phosphate 3-epimerase</fullName>
    </recommendedName>
</protein>
<dbReference type="EMBL" id="MEVK01000014">
    <property type="protein sequence ID" value="OGC59521.1"/>
    <property type="molecule type" value="Genomic_DNA"/>
</dbReference>
<evidence type="ECO:0000313" key="3">
    <source>
        <dbReference type="EMBL" id="OGC59521.1"/>
    </source>
</evidence>
<reference evidence="3 4" key="1">
    <citation type="journal article" date="2016" name="Nat. Commun.">
        <title>Thousands of microbial genomes shed light on interconnected biogeochemical processes in an aquifer system.</title>
        <authorList>
            <person name="Anantharaman K."/>
            <person name="Brown C.T."/>
            <person name="Hug L.A."/>
            <person name="Sharon I."/>
            <person name="Castelle C.J."/>
            <person name="Probst A.J."/>
            <person name="Thomas B.C."/>
            <person name="Singh A."/>
            <person name="Wilkins M.J."/>
            <person name="Karaoz U."/>
            <person name="Brodie E.L."/>
            <person name="Williams K.H."/>
            <person name="Hubbard S.S."/>
            <person name="Banfield J.F."/>
        </authorList>
    </citation>
    <scope>NUCLEOTIDE SEQUENCE [LARGE SCALE GENOMIC DNA]</scope>
</reference>
<dbReference type="PANTHER" id="PTHR11749">
    <property type="entry name" value="RIBULOSE-5-PHOSPHATE-3-EPIMERASE"/>
    <property type="match status" value="1"/>
</dbReference>
<dbReference type="STRING" id="1802627.A3A70_01395"/>
<keyword evidence="2" id="KW-0413">Isomerase</keyword>
<accession>A0A1F4VQP2</accession>
<dbReference type="InterPro" id="IPR000056">
    <property type="entry name" value="Ribul_P_3_epim-like"/>
</dbReference>
<dbReference type="PROSITE" id="PS01085">
    <property type="entry name" value="RIBUL_P_3_EPIMER_1"/>
    <property type="match status" value="1"/>
</dbReference>
<name>A0A1F4VQP2_UNCKA</name>
<dbReference type="GO" id="GO:0005975">
    <property type="term" value="P:carbohydrate metabolic process"/>
    <property type="evidence" value="ECO:0007669"/>
    <property type="project" value="InterPro"/>
</dbReference>
<comment type="caution">
    <text evidence="3">The sequence shown here is derived from an EMBL/GenBank/DDBJ whole genome shotgun (WGS) entry which is preliminary data.</text>
</comment>
<dbReference type="Proteomes" id="UP000178964">
    <property type="component" value="Unassembled WGS sequence"/>
</dbReference>
<dbReference type="AlphaFoldDB" id="A0A1F4VQP2"/>
<dbReference type="InterPro" id="IPR011060">
    <property type="entry name" value="RibuloseP-bd_barrel"/>
</dbReference>
<evidence type="ECO:0008006" key="5">
    <source>
        <dbReference type="Google" id="ProtNLM"/>
    </source>
</evidence>
<dbReference type="GO" id="GO:0016857">
    <property type="term" value="F:racemase and epimerase activity, acting on carbohydrates and derivatives"/>
    <property type="evidence" value="ECO:0007669"/>
    <property type="project" value="InterPro"/>
</dbReference>
<evidence type="ECO:0000256" key="2">
    <source>
        <dbReference type="ARBA" id="ARBA00023235"/>
    </source>
</evidence>
<dbReference type="Gene3D" id="3.20.20.70">
    <property type="entry name" value="Aldolase class I"/>
    <property type="match status" value="1"/>
</dbReference>
<sequence>MLEIFPTILTDDPEELEEKIRVLEIVGRSKKVHLDIIDGEFVENRTVSLEAVAGVETTLSLDIHLMVVEPVLWIERALACGPERIIGHIEKMEDQDAYIKKVIGTGLRAGLAVDLETPIEKIDPMVTSEVDVVFLMGVRAGFGGQEFNRIVLDKVEKLVQIRDAEGASFKILVDGGVNAENVKEIEQAGANEVAVGHDFEQVKDLYGN</sequence>
<dbReference type="Pfam" id="PF00834">
    <property type="entry name" value="Ribul_P_3_epim"/>
    <property type="match status" value="1"/>
</dbReference>
<dbReference type="GO" id="GO:0046872">
    <property type="term" value="F:metal ion binding"/>
    <property type="evidence" value="ECO:0007669"/>
    <property type="project" value="UniProtKB-KW"/>
</dbReference>
<evidence type="ECO:0000256" key="1">
    <source>
        <dbReference type="ARBA" id="ARBA00022723"/>
    </source>
</evidence>
<dbReference type="InterPro" id="IPR013785">
    <property type="entry name" value="Aldolase_TIM"/>
</dbReference>
<evidence type="ECO:0000313" key="4">
    <source>
        <dbReference type="Proteomes" id="UP000178964"/>
    </source>
</evidence>
<dbReference type="SUPFAM" id="SSF51366">
    <property type="entry name" value="Ribulose-phoshate binding barrel"/>
    <property type="match status" value="1"/>
</dbReference>
<proteinExistence type="predicted"/>
<organism evidence="3 4">
    <name type="scientific">candidate division WWE3 bacterium RIFCSPLOWO2_01_FULL_42_11</name>
    <dbReference type="NCBI Taxonomy" id="1802627"/>
    <lineage>
        <taxon>Bacteria</taxon>
        <taxon>Katanobacteria</taxon>
    </lineage>
</organism>
<gene>
    <name evidence="3" type="ORF">A3A70_01395</name>
</gene>
<keyword evidence="1" id="KW-0479">Metal-binding</keyword>